<dbReference type="SUPFAM" id="SSF49478">
    <property type="entry name" value="Cna protein B-type domain"/>
    <property type="match status" value="1"/>
</dbReference>
<dbReference type="Proteomes" id="UP000010420">
    <property type="component" value="Unassembled WGS sequence"/>
</dbReference>
<dbReference type="EMBL" id="AMEZ01000036">
    <property type="protein sequence ID" value="EKY27375.1"/>
    <property type="molecule type" value="Genomic_DNA"/>
</dbReference>
<proteinExistence type="predicted"/>
<dbReference type="OrthoDB" id="1936994at2"/>
<sequence length="199" mass="22392">MRIRIDDQFDDKTELEYDTVDNDSIIGNGVLGNDCSIIEVKDFKEVKEENNDSIHEDNKYNVVIEGGTFVDGSSDDIVKVEKNKTNIKGKNKENKKINGKIIVTSRLGGENGTVISSARINLYALNGISPKLIHSKLTDTNGIVIFDNLSKGSYRVIAIVDRKYFEKPTYIEWNEVTINEDLTEENITVINKIKGFSNK</sequence>
<comment type="caution">
    <text evidence="1">The sequence shown here is derived from an EMBL/GenBank/DDBJ whole genome shotgun (WGS) entry which is preliminary data.</text>
</comment>
<gene>
    <name evidence="1" type="ORF">HMPREF0216_01408</name>
</gene>
<dbReference type="HOGENOM" id="CLU_118485_0_0_9"/>
<evidence type="ECO:0000313" key="2">
    <source>
        <dbReference type="Proteomes" id="UP000010420"/>
    </source>
</evidence>
<protein>
    <recommendedName>
        <fullName evidence="3">Cna protein B-type domain protein</fullName>
    </recommendedName>
</protein>
<dbReference type="PATRIC" id="fig|545697.3.peg.1387"/>
<name>L1QI91_9CLOT</name>
<evidence type="ECO:0000313" key="1">
    <source>
        <dbReference type="EMBL" id="EKY27375.1"/>
    </source>
</evidence>
<dbReference type="RefSeq" id="WP_005212682.1">
    <property type="nucleotide sequence ID" value="NZ_KB291628.1"/>
</dbReference>
<dbReference type="STRING" id="545697.HMPREF0216_01408"/>
<reference evidence="1 2" key="1">
    <citation type="submission" date="2012-05" db="EMBL/GenBank/DDBJ databases">
        <authorList>
            <person name="Weinstock G."/>
            <person name="Sodergren E."/>
            <person name="Lobos E.A."/>
            <person name="Fulton L."/>
            <person name="Fulton R."/>
            <person name="Courtney L."/>
            <person name="Fronick C."/>
            <person name="O'Laughlin M."/>
            <person name="Godfrey J."/>
            <person name="Wilson R.M."/>
            <person name="Miner T."/>
            <person name="Farmer C."/>
            <person name="Delehaunty K."/>
            <person name="Cordes M."/>
            <person name="Minx P."/>
            <person name="Tomlinson C."/>
            <person name="Chen J."/>
            <person name="Wollam A."/>
            <person name="Pepin K.H."/>
            <person name="Bhonagiri V."/>
            <person name="Zhang X."/>
            <person name="Suruliraj S."/>
            <person name="Warren W."/>
            <person name="Mitreva M."/>
            <person name="Mardis E.R."/>
            <person name="Wilson R.K."/>
        </authorList>
    </citation>
    <scope>NUCLEOTIDE SEQUENCE [LARGE SCALE GENOMIC DNA]</scope>
    <source>
        <strain evidence="1 2">DSM 1785</strain>
    </source>
</reference>
<evidence type="ECO:0008006" key="3">
    <source>
        <dbReference type="Google" id="ProtNLM"/>
    </source>
</evidence>
<dbReference type="InterPro" id="IPR013783">
    <property type="entry name" value="Ig-like_fold"/>
</dbReference>
<keyword evidence="2" id="KW-1185">Reference proteome</keyword>
<dbReference type="eggNOG" id="ENOG5030GF8">
    <property type="taxonomic scope" value="Bacteria"/>
</dbReference>
<organism evidence="1 2">
    <name type="scientific">Clostridium celatum DSM 1785</name>
    <dbReference type="NCBI Taxonomy" id="545697"/>
    <lineage>
        <taxon>Bacteria</taxon>
        <taxon>Bacillati</taxon>
        <taxon>Bacillota</taxon>
        <taxon>Clostridia</taxon>
        <taxon>Eubacteriales</taxon>
        <taxon>Clostridiaceae</taxon>
        <taxon>Clostridium</taxon>
    </lineage>
</organism>
<dbReference type="Gene3D" id="2.60.40.10">
    <property type="entry name" value="Immunoglobulins"/>
    <property type="match status" value="1"/>
</dbReference>
<dbReference type="AlphaFoldDB" id="L1QI91"/>
<accession>L1QI91</accession>